<feature type="binding site" evidence="2">
    <location>
        <begin position="119"/>
        <end position="120"/>
    </location>
    <ligand>
        <name>ATP</name>
        <dbReference type="ChEBI" id="CHEBI:30616"/>
    </ligand>
</feature>
<dbReference type="Proteomes" id="UP000092508">
    <property type="component" value="Unassembled WGS sequence"/>
</dbReference>
<feature type="binding site" evidence="2">
    <location>
        <position position="45"/>
    </location>
    <ligand>
        <name>Mg(2+)</name>
        <dbReference type="ChEBI" id="CHEBI:18420"/>
        <label>1</label>
    </ligand>
</feature>
<comment type="caution">
    <text evidence="2">Lacks conserved residue(s) required for the propagation of feature annotation.</text>
</comment>
<sequence length="312" mass="33046">MSEFCLIAQHFAAATAQHCDTVVGIGDDAAISQPPVSCQLVSCLDTLVAGRHFPLSTPAFAIGWKAVAVNLSDLAAMGATPYAILLGISLPSADETWLGEFSRGLGAICQQFGVQLIGGDTTKSDSLTISVTALGWVPNGQAICRHGAQVGDVVCVSGEIGSASYALQQVLRGRPSDLQEALDLPVPRVALGQALRGFASSMIDVSDGLAQDLGHILAASDIGAVINLAKIPTHPLLQTLPNLEKWQYQLNGGDDYQLCFTIARDKLAEFEQMHSELSQHIHPIGEIIAGSVMQLFDGQTRVNLTTQGYQHF</sequence>
<dbReference type="HAMAP" id="MF_02128">
    <property type="entry name" value="TMP_kinase"/>
    <property type="match status" value="1"/>
</dbReference>
<keyword evidence="2" id="KW-0808">Transferase</keyword>
<keyword evidence="2" id="KW-0547">Nucleotide-binding</keyword>
<dbReference type="InterPro" id="IPR016188">
    <property type="entry name" value="PurM-like_N"/>
</dbReference>
<feature type="binding site" evidence="2">
    <location>
        <position position="206"/>
    </location>
    <ligand>
        <name>ATP</name>
        <dbReference type="ChEBI" id="CHEBI:30616"/>
    </ligand>
</feature>
<comment type="catalytic activity">
    <reaction evidence="2">
        <text>thiamine phosphate + ATP = thiamine diphosphate + ADP</text>
        <dbReference type="Rhea" id="RHEA:15913"/>
        <dbReference type="ChEBI" id="CHEBI:30616"/>
        <dbReference type="ChEBI" id="CHEBI:37575"/>
        <dbReference type="ChEBI" id="CHEBI:58937"/>
        <dbReference type="ChEBI" id="CHEBI:456216"/>
        <dbReference type="EC" id="2.7.4.16"/>
    </reaction>
</comment>
<dbReference type="InterPro" id="IPR036921">
    <property type="entry name" value="PurM-like_N_sf"/>
</dbReference>
<dbReference type="GO" id="GO:0009228">
    <property type="term" value="P:thiamine biosynthetic process"/>
    <property type="evidence" value="ECO:0007669"/>
    <property type="project" value="UniProtKB-KW"/>
</dbReference>
<protein>
    <recommendedName>
        <fullName evidence="2">Thiamine-monophosphate kinase</fullName>
        <shortName evidence="2">TMP kinase</shortName>
        <shortName evidence="2">Thiamine-phosphate kinase</shortName>
        <ecNumber evidence="2">2.7.4.16</ecNumber>
    </recommendedName>
</protein>
<feature type="binding site" evidence="2">
    <location>
        <position position="45"/>
    </location>
    <ligand>
        <name>Mg(2+)</name>
        <dbReference type="ChEBI" id="CHEBI:18420"/>
        <label>2</label>
    </ligand>
</feature>
<dbReference type="PIRSF" id="PIRSF005303">
    <property type="entry name" value="Thiam_monoph_kin"/>
    <property type="match status" value="1"/>
</dbReference>
<dbReference type="GO" id="GO:0000287">
    <property type="term" value="F:magnesium ion binding"/>
    <property type="evidence" value="ECO:0007669"/>
    <property type="project" value="UniProtKB-UniRule"/>
</dbReference>
<dbReference type="InterPro" id="IPR036676">
    <property type="entry name" value="PurM-like_C_sf"/>
</dbReference>
<feature type="binding site" evidence="2">
    <location>
        <position position="28"/>
    </location>
    <ligand>
        <name>Mg(2+)</name>
        <dbReference type="ChEBI" id="CHEBI:18420"/>
        <label>3</label>
    </ligand>
</feature>
<dbReference type="RefSeq" id="WP_067235744.1">
    <property type="nucleotide sequence ID" value="NZ_LZMZ01000010.1"/>
</dbReference>
<feature type="binding site" evidence="2">
    <location>
        <position position="52"/>
    </location>
    <ligand>
        <name>substrate</name>
    </ligand>
</feature>
<evidence type="ECO:0000313" key="5">
    <source>
        <dbReference type="EMBL" id="OBX79803.1"/>
    </source>
</evidence>
<proteinExistence type="inferred from homology"/>
<evidence type="ECO:0000259" key="3">
    <source>
        <dbReference type="Pfam" id="PF00586"/>
    </source>
</evidence>
<keyword evidence="1 2" id="KW-0784">Thiamine biosynthesis</keyword>
<feature type="binding site" evidence="2">
    <location>
        <position position="145"/>
    </location>
    <ligand>
        <name>ATP</name>
        <dbReference type="ChEBI" id="CHEBI:30616"/>
    </ligand>
</feature>
<feature type="domain" description="PurM-like C-terminal" evidence="4">
    <location>
        <begin position="149"/>
        <end position="294"/>
    </location>
</feature>
<dbReference type="PANTHER" id="PTHR30270:SF0">
    <property type="entry name" value="THIAMINE-MONOPHOSPHATE KINASE"/>
    <property type="match status" value="1"/>
</dbReference>
<dbReference type="EC" id="2.7.4.16" evidence="2"/>
<evidence type="ECO:0000256" key="1">
    <source>
        <dbReference type="ARBA" id="ARBA00022977"/>
    </source>
</evidence>
<comment type="function">
    <text evidence="2">Catalyzes the ATP-dependent phosphorylation of thiamine-monophosphate (TMP) to form thiamine-pyrophosphate (TPP), the active form of vitamin B1.</text>
</comment>
<organism evidence="5 6">
    <name type="scientific">Faucicola atlantae</name>
    <dbReference type="NCBI Taxonomy" id="34059"/>
    <lineage>
        <taxon>Bacteria</taxon>
        <taxon>Pseudomonadati</taxon>
        <taxon>Pseudomonadota</taxon>
        <taxon>Gammaproteobacteria</taxon>
        <taxon>Moraxellales</taxon>
        <taxon>Moraxellaceae</taxon>
        <taxon>Faucicola</taxon>
    </lineage>
</organism>
<feature type="binding site" evidence="2">
    <location>
        <position position="309"/>
    </location>
    <ligand>
        <name>substrate</name>
    </ligand>
</feature>
<feature type="binding site" evidence="2">
    <location>
        <position position="28"/>
    </location>
    <ligand>
        <name>Mg(2+)</name>
        <dbReference type="ChEBI" id="CHEBI:18420"/>
        <label>4</label>
    </ligand>
</feature>
<feature type="binding site" evidence="2">
    <location>
        <position position="73"/>
    </location>
    <ligand>
        <name>Mg(2+)</name>
        <dbReference type="ChEBI" id="CHEBI:18420"/>
        <label>4</label>
    </ligand>
</feature>
<evidence type="ECO:0000313" key="6">
    <source>
        <dbReference type="Proteomes" id="UP000092508"/>
    </source>
</evidence>
<feature type="binding site" evidence="2">
    <location>
        <position position="207"/>
    </location>
    <ligand>
        <name>Mg(2+)</name>
        <dbReference type="ChEBI" id="CHEBI:18420"/>
        <label>5</label>
    </ligand>
</feature>
<feature type="binding site" evidence="2">
    <location>
        <position position="120"/>
    </location>
    <ligand>
        <name>Mg(2+)</name>
        <dbReference type="ChEBI" id="CHEBI:18420"/>
        <label>1</label>
    </ligand>
</feature>
<keyword evidence="2" id="KW-0460">Magnesium</keyword>
<dbReference type="CDD" id="cd02194">
    <property type="entry name" value="ThiL"/>
    <property type="match status" value="1"/>
</dbReference>
<dbReference type="STRING" id="34059.A9308_05280"/>
<dbReference type="SUPFAM" id="SSF56042">
    <property type="entry name" value="PurM C-terminal domain-like"/>
    <property type="match status" value="1"/>
</dbReference>
<dbReference type="Pfam" id="PF00586">
    <property type="entry name" value="AIRS"/>
    <property type="match status" value="1"/>
</dbReference>
<feature type="binding site" evidence="2">
    <location>
        <position position="254"/>
    </location>
    <ligand>
        <name>substrate</name>
    </ligand>
</feature>
<comment type="miscellaneous">
    <text evidence="2">Reaction mechanism of ThiL seems to utilize a direct, inline transfer of the gamma-phosphate of ATP to TMP rather than a phosphorylated enzyme intermediate.</text>
</comment>
<dbReference type="NCBIfam" id="TIGR01379">
    <property type="entry name" value="thiL"/>
    <property type="match status" value="1"/>
</dbReference>
<accession>A0A1B8QDN1</accession>
<feature type="binding site" evidence="2">
    <location>
        <position position="73"/>
    </location>
    <ligand>
        <name>Mg(2+)</name>
        <dbReference type="ChEBI" id="CHEBI:18420"/>
        <label>3</label>
    </ligand>
</feature>
<feature type="domain" description="PurM-like N-terminal" evidence="3">
    <location>
        <begin position="26"/>
        <end position="137"/>
    </location>
</feature>
<comment type="similarity">
    <text evidence="2">Belongs to the thiamine-monophosphate kinase family.</text>
</comment>
<dbReference type="UniPathway" id="UPA00060">
    <property type="reaction ID" value="UER00142"/>
</dbReference>
<dbReference type="Pfam" id="PF02769">
    <property type="entry name" value="AIRS_C"/>
    <property type="match status" value="1"/>
</dbReference>
<dbReference type="GO" id="GO:0009229">
    <property type="term" value="P:thiamine diphosphate biosynthetic process"/>
    <property type="evidence" value="ECO:0007669"/>
    <property type="project" value="UniProtKB-UniRule"/>
</dbReference>
<dbReference type="OrthoDB" id="9802811at2"/>
<dbReference type="SUPFAM" id="SSF55326">
    <property type="entry name" value="PurM N-terminal domain-like"/>
    <property type="match status" value="1"/>
</dbReference>
<comment type="pathway">
    <text evidence="2">Cofactor biosynthesis; thiamine diphosphate biosynthesis; thiamine diphosphate from thiamine phosphate: step 1/1.</text>
</comment>
<dbReference type="InterPro" id="IPR010918">
    <property type="entry name" value="PurM-like_C_dom"/>
</dbReference>
<dbReference type="AlphaFoldDB" id="A0A1B8QDN1"/>
<comment type="caution">
    <text evidence="5">The sequence shown here is derived from an EMBL/GenBank/DDBJ whole genome shotgun (WGS) entry which is preliminary data.</text>
</comment>
<dbReference type="PANTHER" id="PTHR30270">
    <property type="entry name" value="THIAMINE-MONOPHOSPHATE KINASE"/>
    <property type="match status" value="1"/>
</dbReference>
<keyword evidence="2 5" id="KW-0418">Kinase</keyword>
<feature type="binding site" evidence="2">
    <location>
        <position position="204"/>
    </location>
    <ligand>
        <name>Mg(2+)</name>
        <dbReference type="ChEBI" id="CHEBI:18420"/>
        <label>3</label>
    </ligand>
</feature>
<dbReference type="InterPro" id="IPR006283">
    <property type="entry name" value="ThiL-like"/>
</dbReference>
<name>A0A1B8QDN1_9GAMM</name>
<feature type="binding site" evidence="2">
    <location>
        <position position="73"/>
    </location>
    <ligand>
        <name>Mg(2+)</name>
        <dbReference type="ChEBI" id="CHEBI:18420"/>
        <label>2</label>
    </ligand>
</feature>
<evidence type="ECO:0000256" key="2">
    <source>
        <dbReference type="HAMAP-Rule" id="MF_02128"/>
    </source>
</evidence>
<keyword evidence="2" id="KW-0067">ATP-binding</keyword>
<dbReference type="GO" id="GO:0009030">
    <property type="term" value="F:thiamine-phosphate kinase activity"/>
    <property type="evidence" value="ECO:0007669"/>
    <property type="project" value="UniProtKB-UniRule"/>
</dbReference>
<dbReference type="Gene3D" id="3.90.650.10">
    <property type="entry name" value="PurM-like C-terminal domain"/>
    <property type="match status" value="1"/>
</dbReference>
<reference evidence="5 6" key="1">
    <citation type="submission" date="2016-06" db="EMBL/GenBank/DDBJ databases">
        <title>Draft genome of Moraxella atlantae CCUG 66109.</title>
        <authorList>
            <person name="Salva-Serra F."/>
            <person name="Engstrom-Jakobsson H."/>
            <person name="Thorell K."/>
            <person name="Gonzales-Siles L."/>
            <person name="Karlsson R."/>
            <person name="Boulund F."/>
            <person name="Engstrand L."/>
            <person name="Kristiansson E."/>
            <person name="Moore E."/>
        </authorList>
    </citation>
    <scope>NUCLEOTIDE SEQUENCE [LARGE SCALE GENOMIC DNA]</scope>
    <source>
        <strain evidence="5 6">CCUG 66109</strain>
    </source>
</reference>
<dbReference type="EMBL" id="LZMZ01000010">
    <property type="protein sequence ID" value="OBX79803.1"/>
    <property type="molecule type" value="Genomic_DNA"/>
</dbReference>
<evidence type="ECO:0000259" key="4">
    <source>
        <dbReference type="Pfam" id="PF02769"/>
    </source>
</evidence>
<keyword evidence="2" id="KW-0479">Metal-binding</keyword>
<gene>
    <name evidence="2" type="primary">thiL</name>
    <name evidence="5" type="ORF">A9308_05280</name>
</gene>
<dbReference type="GO" id="GO:0005524">
    <property type="term" value="F:ATP binding"/>
    <property type="evidence" value="ECO:0007669"/>
    <property type="project" value="UniProtKB-UniRule"/>
</dbReference>
<dbReference type="Gene3D" id="3.30.1330.10">
    <property type="entry name" value="PurM-like, N-terminal domain"/>
    <property type="match status" value="1"/>
</dbReference>